<evidence type="ECO:0000256" key="3">
    <source>
        <dbReference type="ARBA" id="ARBA00022840"/>
    </source>
</evidence>
<evidence type="ECO:0000259" key="4">
    <source>
        <dbReference type="Pfam" id="PF00437"/>
    </source>
</evidence>
<reference evidence="5 6" key="1">
    <citation type="journal article" date="2013" name="Mar. Genomics">
        <title>Expression of sulfatases in Rhodopirellula baltica and the diversity of sulfatases in the genus Rhodopirellula.</title>
        <authorList>
            <person name="Wegner C.E."/>
            <person name="Richter-Heitmann T."/>
            <person name="Klindworth A."/>
            <person name="Klockow C."/>
            <person name="Richter M."/>
            <person name="Achstetter T."/>
            <person name="Glockner F.O."/>
            <person name="Harder J."/>
        </authorList>
    </citation>
    <scope>NUCLEOTIDE SEQUENCE [LARGE SCALE GENOMIC DNA]</scope>
    <source>
        <strain evidence="5 6">SM41</strain>
    </source>
</reference>
<dbReference type="PANTHER" id="PTHR30258:SF2">
    <property type="entry name" value="COMG OPERON PROTEIN 1"/>
    <property type="match status" value="1"/>
</dbReference>
<dbReference type="SUPFAM" id="SSF52540">
    <property type="entry name" value="P-loop containing nucleoside triphosphate hydrolases"/>
    <property type="match status" value="1"/>
</dbReference>
<dbReference type="PATRIC" id="fig|1263870.3.peg.3930"/>
<proteinExistence type="inferred from homology"/>
<gene>
    <name evidence="5" type="ORF">RSSM_03703</name>
</gene>
<evidence type="ECO:0000313" key="5">
    <source>
        <dbReference type="EMBL" id="EMI54880.1"/>
    </source>
</evidence>
<keyword evidence="2" id="KW-0547">Nucleotide-binding</keyword>
<dbReference type="Pfam" id="PF00437">
    <property type="entry name" value="T2SSE"/>
    <property type="match status" value="1"/>
</dbReference>
<organism evidence="5 6">
    <name type="scientific">Rhodopirellula sallentina SM41</name>
    <dbReference type="NCBI Taxonomy" id="1263870"/>
    <lineage>
        <taxon>Bacteria</taxon>
        <taxon>Pseudomonadati</taxon>
        <taxon>Planctomycetota</taxon>
        <taxon>Planctomycetia</taxon>
        <taxon>Pirellulales</taxon>
        <taxon>Pirellulaceae</taxon>
        <taxon>Rhodopirellula</taxon>
    </lineage>
</organism>
<dbReference type="GO" id="GO:0016887">
    <property type="term" value="F:ATP hydrolysis activity"/>
    <property type="evidence" value="ECO:0007669"/>
    <property type="project" value="TreeGrafter"/>
</dbReference>
<comment type="similarity">
    <text evidence="1">Belongs to the GSP E family.</text>
</comment>
<evidence type="ECO:0000256" key="1">
    <source>
        <dbReference type="ARBA" id="ARBA00006611"/>
    </source>
</evidence>
<dbReference type="CDD" id="cd01129">
    <property type="entry name" value="PulE-GspE-like"/>
    <property type="match status" value="1"/>
</dbReference>
<protein>
    <submittedName>
        <fullName evidence="5">Type II secretion system protein E</fullName>
    </submittedName>
</protein>
<feature type="domain" description="Bacterial type II secretion system protein E" evidence="4">
    <location>
        <begin position="1"/>
        <end position="237"/>
    </location>
</feature>
<keyword evidence="6" id="KW-1185">Reference proteome</keyword>
<accession>M5U0A0</accession>
<dbReference type="Gene3D" id="3.40.50.300">
    <property type="entry name" value="P-loop containing nucleotide triphosphate hydrolases"/>
    <property type="match status" value="1"/>
</dbReference>
<dbReference type="GO" id="GO:0005886">
    <property type="term" value="C:plasma membrane"/>
    <property type="evidence" value="ECO:0007669"/>
    <property type="project" value="TreeGrafter"/>
</dbReference>
<dbReference type="Proteomes" id="UP000011885">
    <property type="component" value="Unassembled WGS sequence"/>
</dbReference>
<comment type="caution">
    <text evidence="5">The sequence shown here is derived from an EMBL/GenBank/DDBJ whole genome shotgun (WGS) entry which is preliminary data.</text>
</comment>
<name>M5U0A0_9BACT</name>
<dbReference type="PANTHER" id="PTHR30258">
    <property type="entry name" value="TYPE II SECRETION SYSTEM PROTEIN GSPE-RELATED"/>
    <property type="match status" value="1"/>
</dbReference>
<evidence type="ECO:0000256" key="2">
    <source>
        <dbReference type="ARBA" id="ARBA00022741"/>
    </source>
</evidence>
<evidence type="ECO:0000313" key="6">
    <source>
        <dbReference type="Proteomes" id="UP000011885"/>
    </source>
</evidence>
<dbReference type="AlphaFoldDB" id="M5U0A0"/>
<sequence>MLITGPAGSGKSTTLYSAMRHLVRTTGGNRSLLSIEDPIEVPVEGVAQSQVNNAAGFDLHCGLRSLLRQDPEVIMIGEIRDKLTAEIAIQACLTGQLMLTTFHADSTATAISRLIDMGIEPYLLRSGVIGIVSQRLLRVLCDCAVETREGEHFHGLPIDWCRIPTGCQVCHQTGYRGRVLTSEFLSLKDASLADEILTTKDSRAIYRLAVDSGMKSLWHRATELVREGVTSPSEVRRVLGITMRI</sequence>
<dbReference type="EMBL" id="ANOH01000255">
    <property type="protein sequence ID" value="EMI54880.1"/>
    <property type="molecule type" value="Genomic_DNA"/>
</dbReference>
<dbReference type="InterPro" id="IPR027417">
    <property type="entry name" value="P-loop_NTPase"/>
</dbReference>
<dbReference type="GO" id="GO:0005524">
    <property type="term" value="F:ATP binding"/>
    <property type="evidence" value="ECO:0007669"/>
    <property type="project" value="UniProtKB-KW"/>
</dbReference>
<dbReference type="InterPro" id="IPR001482">
    <property type="entry name" value="T2SS/T4SS_dom"/>
</dbReference>
<keyword evidence="3" id="KW-0067">ATP-binding</keyword>